<evidence type="ECO:0000313" key="3">
    <source>
        <dbReference type="EMBL" id="CCO44120.1"/>
    </source>
</evidence>
<comment type="caution">
    <text evidence="3">The sequence shown here is derived from an EMBL/GenBank/DDBJ whole genome shotgun (WGS) entry which is preliminary data.</text>
</comment>
<evidence type="ECO:0000256" key="2">
    <source>
        <dbReference type="SAM" id="SignalP"/>
    </source>
</evidence>
<sequence>MKRSLVTIVPILSVFLLAGCFSSKENSAGKTTPAKPSSSIAPKNQGLSQQLSKLKSNGKALSTDAIESVMNLPVGKTSLSISVPSKFSSVKKSKK</sequence>
<protein>
    <recommendedName>
        <fullName evidence="5">Lipoprotein</fullName>
    </recommendedName>
</protein>
<evidence type="ECO:0000313" key="4">
    <source>
        <dbReference type="Proteomes" id="UP000018211"/>
    </source>
</evidence>
<proteinExistence type="predicted"/>
<keyword evidence="2" id="KW-0732">Signal</keyword>
<dbReference type="PROSITE" id="PS51257">
    <property type="entry name" value="PROKAR_LIPOPROTEIN"/>
    <property type="match status" value="1"/>
</dbReference>
<evidence type="ECO:0008006" key="5">
    <source>
        <dbReference type="Google" id="ProtNLM"/>
    </source>
</evidence>
<evidence type="ECO:0000256" key="1">
    <source>
        <dbReference type="SAM" id="MobiDB-lite"/>
    </source>
</evidence>
<gene>
    <name evidence="3" type="ORF">VIBNISOn1_10027</name>
</gene>
<organism evidence="3 4">
    <name type="scientific">Vibrio nigripulchritudo SOn1</name>
    <dbReference type="NCBI Taxonomy" id="1238450"/>
    <lineage>
        <taxon>Bacteria</taxon>
        <taxon>Pseudomonadati</taxon>
        <taxon>Pseudomonadota</taxon>
        <taxon>Gammaproteobacteria</taxon>
        <taxon>Vibrionales</taxon>
        <taxon>Vibrionaceae</taxon>
        <taxon>Vibrio</taxon>
    </lineage>
</organism>
<dbReference type="GeneID" id="97541737"/>
<feature type="signal peptide" evidence="2">
    <location>
        <begin position="1"/>
        <end position="18"/>
    </location>
</feature>
<reference evidence="3 4" key="1">
    <citation type="journal article" date="2013" name="ISME J.">
        <title>Comparative genomics of pathogenic lineages of Vibrio nigripulchritudo identifies virulence-associated traits.</title>
        <authorList>
            <person name="Goudenege D."/>
            <person name="Labreuche Y."/>
            <person name="Krin E."/>
            <person name="Ansquer D."/>
            <person name="Mangenot S."/>
            <person name="Calteau A."/>
            <person name="Medigue C."/>
            <person name="Mazel D."/>
            <person name="Polz M.F."/>
            <person name="Le Roux F."/>
        </authorList>
    </citation>
    <scope>NUCLEOTIDE SEQUENCE [LARGE SCALE GENOMIC DNA]</scope>
    <source>
        <strain evidence="3 4">SOn1</strain>
    </source>
</reference>
<dbReference type="RefSeq" id="WP_022550221.1">
    <property type="nucleotide sequence ID" value="NZ_LK391965.1"/>
</dbReference>
<dbReference type="EMBL" id="CAOF01000001">
    <property type="protein sequence ID" value="CCO44120.1"/>
    <property type="molecule type" value="Genomic_DNA"/>
</dbReference>
<feature type="chain" id="PRO_5044022192" description="Lipoprotein" evidence="2">
    <location>
        <begin position="19"/>
        <end position="95"/>
    </location>
</feature>
<accession>A0AAV2VHE8</accession>
<dbReference type="Proteomes" id="UP000018211">
    <property type="component" value="Unassembled WGS sequence"/>
</dbReference>
<name>A0AAV2VHE8_9VIBR</name>
<feature type="region of interest" description="Disordered" evidence="1">
    <location>
        <begin position="25"/>
        <end position="56"/>
    </location>
</feature>
<feature type="compositionally biased region" description="Polar residues" evidence="1">
    <location>
        <begin position="25"/>
        <end position="55"/>
    </location>
</feature>
<dbReference type="AlphaFoldDB" id="A0AAV2VHE8"/>